<dbReference type="AlphaFoldDB" id="A0A2G5V247"/>
<proteinExistence type="predicted"/>
<feature type="compositionally biased region" description="Basic and acidic residues" evidence="1">
    <location>
        <begin position="41"/>
        <end position="54"/>
    </location>
</feature>
<keyword evidence="3" id="KW-1185">Reference proteome</keyword>
<reference evidence="3" key="1">
    <citation type="submission" date="2017-10" db="EMBL/GenBank/DDBJ databases">
        <title>Rapid genome shrinkage in a self-fertile nematode reveals novel sperm competition proteins.</title>
        <authorList>
            <person name="Yin D."/>
            <person name="Schwarz E.M."/>
            <person name="Thomas C.G."/>
            <person name="Felde R.L."/>
            <person name="Korf I.F."/>
            <person name="Cutter A.D."/>
            <person name="Schartner C.M."/>
            <person name="Ralston E.J."/>
            <person name="Meyer B.J."/>
            <person name="Haag E.S."/>
        </authorList>
    </citation>
    <scope>NUCLEOTIDE SEQUENCE [LARGE SCALE GENOMIC DNA]</scope>
    <source>
        <strain evidence="3">JU1422</strain>
    </source>
</reference>
<name>A0A2G5V247_9PELO</name>
<dbReference type="OrthoDB" id="10555736at2759"/>
<feature type="region of interest" description="Disordered" evidence="1">
    <location>
        <begin position="31"/>
        <end position="73"/>
    </location>
</feature>
<evidence type="ECO:0000256" key="1">
    <source>
        <dbReference type="SAM" id="MobiDB-lite"/>
    </source>
</evidence>
<protein>
    <submittedName>
        <fullName evidence="2">Uncharacterized protein</fullName>
    </submittedName>
</protein>
<gene>
    <name evidence="2" type="primary">Cnig_chr_II.g5741</name>
    <name evidence="2" type="ORF">B9Z55_005741</name>
</gene>
<evidence type="ECO:0000313" key="2">
    <source>
        <dbReference type="EMBL" id="PIC45862.1"/>
    </source>
</evidence>
<dbReference type="EMBL" id="PDUG01000002">
    <property type="protein sequence ID" value="PIC45862.1"/>
    <property type="molecule type" value="Genomic_DNA"/>
</dbReference>
<organism evidence="2 3">
    <name type="scientific">Caenorhabditis nigoni</name>
    <dbReference type="NCBI Taxonomy" id="1611254"/>
    <lineage>
        <taxon>Eukaryota</taxon>
        <taxon>Metazoa</taxon>
        <taxon>Ecdysozoa</taxon>
        <taxon>Nematoda</taxon>
        <taxon>Chromadorea</taxon>
        <taxon>Rhabditida</taxon>
        <taxon>Rhabditina</taxon>
        <taxon>Rhabditomorpha</taxon>
        <taxon>Rhabditoidea</taxon>
        <taxon>Rhabditidae</taxon>
        <taxon>Peloderinae</taxon>
        <taxon>Caenorhabditis</taxon>
    </lineage>
</organism>
<sequence>MKKKENEVIRKKDKSKMDFLAFKMHRLPGLRRHHGSFQDGSDSKSDDMRSEIAKGLHGLQDAPTPRTSRTLWQFPGSSGFGFRLQEKRNSTDSGHPCTIEYAAVASHRDVQTL</sequence>
<evidence type="ECO:0000313" key="3">
    <source>
        <dbReference type="Proteomes" id="UP000230233"/>
    </source>
</evidence>
<accession>A0A2G5V247</accession>
<dbReference type="Proteomes" id="UP000230233">
    <property type="component" value="Chromosome II"/>
</dbReference>
<comment type="caution">
    <text evidence="2">The sequence shown here is derived from an EMBL/GenBank/DDBJ whole genome shotgun (WGS) entry which is preliminary data.</text>
</comment>